<evidence type="ECO:0000256" key="14">
    <source>
        <dbReference type="ARBA" id="ARBA00049038"/>
    </source>
</evidence>
<keyword evidence="5" id="KW-0285">Flavoprotein</keyword>
<evidence type="ECO:0000256" key="7">
    <source>
        <dbReference type="ARBA" id="ARBA00022827"/>
    </source>
</evidence>
<dbReference type="GO" id="GO:0006631">
    <property type="term" value="P:fatty acid metabolic process"/>
    <property type="evidence" value="ECO:0007669"/>
    <property type="project" value="UniProtKB-ARBA"/>
</dbReference>
<keyword evidence="9" id="KW-0007">Acetylation</keyword>
<evidence type="ECO:0000256" key="8">
    <source>
        <dbReference type="ARBA" id="ARBA00022946"/>
    </source>
</evidence>
<evidence type="ECO:0000256" key="13">
    <source>
        <dbReference type="ARBA" id="ARBA00047916"/>
    </source>
</evidence>
<dbReference type="FunFam" id="1.10.540.10:FF:000001">
    <property type="entry name" value="Very long-chain-specific acyl-CoA dehydrogenase, mitochondrial"/>
    <property type="match status" value="1"/>
</dbReference>
<dbReference type="Pfam" id="PF02771">
    <property type="entry name" value="Acyl-CoA_dh_N"/>
    <property type="match status" value="1"/>
</dbReference>
<comment type="catalytic activity">
    <reaction evidence="15">
        <text>eicosanoyl-CoA + oxidized [electron-transfer flavoprotein] + H(+) = (2E)-eicosenoyl-CoA + reduced [electron-transfer flavoprotein]</text>
        <dbReference type="Rhea" id="RHEA:47236"/>
        <dbReference type="Rhea" id="RHEA-COMP:10685"/>
        <dbReference type="Rhea" id="RHEA-COMP:10686"/>
        <dbReference type="ChEBI" id="CHEBI:15378"/>
        <dbReference type="ChEBI" id="CHEBI:57380"/>
        <dbReference type="ChEBI" id="CHEBI:57692"/>
        <dbReference type="ChEBI" id="CHEBI:58307"/>
        <dbReference type="ChEBI" id="CHEBI:74691"/>
    </reaction>
    <physiologicalReaction direction="left-to-right" evidence="15">
        <dbReference type="Rhea" id="RHEA:47237"/>
    </physiologicalReaction>
</comment>
<dbReference type="Gene3D" id="1.20.140.10">
    <property type="entry name" value="Butyryl-CoA Dehydrogenase, subunit A, domain 3"/>
    <property type="match status" value="2"/>
</dbReference>
<evidence type="ECO:0000256" key="6">
    <source>
        <dbReference type="ARBA" id="ARBA00022792"/>
    </source>
</evidence>
<evidence type="ECO:0000256" key="9">
    <source>
        <dbReference type="ARBA" id="ARBA00022990"/>
    </source>
</evidence>
<feature type="domain" description="Acyl-CoA dehydrogenase/oxidase N-terminal" evidence="19">
    <location>
        <begin position="154"/>
        <end position="262"/>
    </location>
</feature>
<dbReference type="AlphaFoldDB" id="A0A131Z0V1"/>
<dbReference type="EMBL" id="GEDV01003504">
    <property type="protein sequence ID" value="JAP85053.1"/>
    <property type="molecule type" value="Transcribed_RNA"/>
</dbReference>
<evidence type="ECO:0000256" key="10">
    <source>
        <dbReference type="ARBA" id="ARBA00023002"/>
    </source>
</evidence>
<dbReference type="InterPro" id="IPR006091">
    <property type="entry name" value="Acyl-CoA_Oxase/DH_mid-dom"/>
</dbReference>
<dbReference type="PROSITE" id="PS00072">
    <property type="entry name" value="ACYL_COA_DH_1"/>
    <property type="match status" value="1"/>
</dbReference>
<dbReference type="InterPro" id="IPR009075">
    <property type="entry name" value="AcylCo_DH/oxidase_C"/>
</dbReference>
<evidence type="ECO:0000259" key="17">
    <source>
        <dbReference type="Pfam" id="PF00441"/>
    </source>
</evidence>
<dbReference type="Gene3D" id="2.40.110.10">
    <property type="entry name" value="Butyryl-CoA Dehydrogenase, subunit A, domain 2"/>
    <property type="match status" value="1"/>
</dbReference>
<comment type="subcellular location">
    <subcellularLocation>
        <location evidence="2">Mitochondrion inner membrane</location>
        <topology evidence="2">Peripheral membrane protein</topology>
    </subcellularLocation>
</comment>
<evidence type="ECO:0000259" key="20">
    <source>
        <dbReference type="Pfam" id="PF21343"/>
    </source>
</evidence>
<sequence>MVAERSKRQSPLQLILGNSMVLRTPSCPVPSGRLAQVCWKACVIKYCALCSCKLRGSFGHRENQRRSMSLLLKHTLKRCRTFSPSRNDVVLLLRRFVSETTPGPHMGVPEVEERPLDLSMGKVKREPFVKNMFIGKMERSMLAYPEVLTNEKLEELEAMVEAIRRYYDENVDTAKIDREKNIPKEILDGLKALGLFGLQVPTEYGGLGLTATEYARICEVTGKDASVGVTLAAHNSIGIKGILLCGNEEQKRKYLPKLATGEHIAAFCLTEPTSGSDAASIQLKATPSPDKKTYYLNGSKIYISNGGFADIMTVFAKVKVEGVDRKKEDKMTAFIVERSFGGVTSGTPEDKLGIRGSNTTSIFFDNTPVPAENILGEVGDGFKVAMNILNNGRFGMGGALAGGLRELIAYTSKYAVERVQFEKPLCDFYLIKDKIYRMTSLTYAIESMVYVASAIIDVVEEPDCALECAIVKVFSSDAGQYVVNECLQIHGGSGFMRSLPIEQYYRDIRILSIFEGTNEILRLFIALMGLQYTGKQLADLILKLRNPLANPMTALQKIWERRRDAADNPVQDLELYSALHPSLQGGADTLEYCVKRLKFMVELTLQHYGKGIIEQQMVLANLADMVIQIYAMACVLARASRSYCIGLPNADQEVDLALCFCHDAKKKVKVCENEIDEEMNNFMHVKKRQIADKVFQDKVYFPVHPLTKNY</sequence>
<keyword evidence="12" id="KW-0472">Membrane</keyword>
<protein>
    <submittedName>
        <fullName evidence="21">Very long chain acyl-CoA dehydrogenase</fullName>
    </submittedName>
</protein>
<accession>A0A131Z0V1</accession>
<dbReference type="GO" id="GO:0003995">
    <property type="term" value="F:acyl-CoA dehydrogenase activity"/>
    <property type="evidence" value="ECO:0007669"/>
    <property type="project" value="InterPro"/>
</dbReference>
<feature type="domain" description="Acyl-CoA dehydrogenase/oxidase C-terminal" evidence="17">
    <location>
        <begin position="379"/>
        <end position="526"/>
    </location>
</feature>
<evidence type="ECO:0000256" key="4">
    <source>
        <dbReference type="ARBA" id="ARBA00022553"/>
    </source>
</evidence>
<dbReference type="PANTHER" id="PTHR43884">
    <property type="entry name" value="ACYL-COA DEHYDROGENASE"/>
    <property type="match status" value="1"/>
</dbReference>
<keyword evidence="6" id="KW-0999">Mitochondrion inner membrane</keyword>
<dbReference type="FunFam" id="1.20.140.10:FF:000008">
    <property type="entry name" value="acyl-CoA dehydrogenase family member 9, mitochondrial"/>
    <property type="match status" value="1"/>
</dbReference>
<evidence type="ECO:0000256" key="5">
    <source>
        <dbReference type="ARBA" id="ARBA00022630"/>
    </source>
</evidence>
<dbReference type="GO" id="GO:0050660">
    <property type="term" value="F:flavin adenine dinucleotide binding"/>
    <property type="evidence" value="ECO:0007669"/>
    <property type="project" value="InterPro"/>
</dbReference>
<dbReference type="Gene3D" id="1.10.540.10">
    <property type="entry name" value="Acyl-CoA dehydrogenase/oxidase, N-terminal domain"/>
    <property type="match status" value="1"/>
</dbReference>
<feature type="domain" description="ACAD9/ACADV-like C-terminal" evidence="20">
    <location>
        <begin position="581"/>
        <end position="698"/>
    </location>
</feature>
<keyword evidence="10" id="KW-0560">Oxidoreductase</keyword>
<dbReference type="InterPro" id="IPR037069">
    <property type="entry name" value="AcylCoA_DH/ox_N_sf"/>
</dbReference>
<evidence type="ECO:0000313" key="21">
    <source>
        <dbReference type="EMBL" id="JAP85053.1"/>
    </source>
</evidence>
<evidence type="ECO:0000256" key="1">
    <source>
        <dbReference type="ARBA" id="ARBA00001974"/>
    </source>
</evidence>
<keyword evidence="11" id="KW-0496">Mitochondrion</keyword>
<dbReference type="Pfam" id="PF00441">
    <property type="entry name" value="Acyl-CoA_dh_1"/>
    <property type="match status" value="1"/>
</dbReference>
<feature type="domain" description="Acyl-CoA oxidase/dehydrogenase middle" evidence="18">
    <location>
        <begin position="266"/>
        <end position="366"/>
    </location>
</feature>
<dbReference type="InterPro" id="IPR009100">
    <property type="entry name" value="AcylCoA_DH/oxidase_NM_dom_sf"/>
</dbReference>
<name>A0A131Z0V1_RHIAP</name>
<dbReference type="GO" id="GO:0005743">
    <property type="term" value="C:mitochondrial inner membrane"/>
    <property type="evidence" value="ECO:0007669"/>
    <property type="project" value="UniProtKB-SubCell"/>
</dbReference>
<dbReference type="PANTHER" id="PTHR43884:SF9">
    <property type="entry name" value="COMPLEX I ASSEMBLY FACTOR ACAD9, MITOCHONDRIAL"/>
    <property type="match status" value="1"/>
</dbReference>
<evidence type="ECO:0000256" key="12">
    <source>
        <dbReference type="ARBA" id="ARBA00023136"/>
    </source>
</evidence>
<dbReference type="SUPFAM" id="SSF56645">
    <property type="entry name" value="Acyl-CoA dehydrogenase NM domain-like"/>
    <property type="match status" value="1"/>
</dbReference>
<dbReference type="InterPro" id="IPR006089">
    <property type="entry name" value="Acyl-CoA_DH_CS"/>
</dbReference>
<evidence type="ECO:0000259" key="18">
    <source>
        <dbReference type="Pfam" id="PF02770"/>
    </source>
</evidence>
<evidence type="ECO:0000256" key="15">
    <source>
        <dbReference type="ARBA" id="ARBA00049140"/>
    </source>
</evidence>
<evidence type="ECO:0000256" key="3">
    <source>
        <dbReference type="ARBA" id="ARBA00009347"/>
    </source>
</evidence>
<dbReference type="InterPro" id="IPR046373">
    <property type="entry name" value="Acyl-CoA_Oxase/DH_mid-dom_sf"/>
</dbReference>
<evidence type="ECO:0000256" key="11">
    <source>
        <dbReference type="ARBA" id="ARBA00023128"/>
    </source>
</evidence>
<evidence type="ECO:0000256" key="2">
    <source>
        <dbReference type="ARBA" id="ARBA00004637"/>
    </source>
</evidence>
<dbReference type="InterPro" id="IPR036250">
    <property type="entry name" value="AcylCo_DH-like_C"/>
</dbReference>
<keyword evidence="7" id="KW-0274">FAD</keyword>
<reference evidence="21" key="1">
    <citation type="journal article" date="2016" name="Ticks Tick Borne Dis.">
        <title>De novo assembly and annotation of the salivary gland transcriptome of Rhipicephalus appendiculatus male and female ticks during blood feeding.</title>
        <authorList>
            <person name="de Castro M.H."/>
            <person name="de Klerk D."/>
            <person name="Pienaar R."/>
            <person name="Latif A.A."/>
            <person name="Rees D.J."/>
            <person name="Mans B.J."/>
        </authorList>
    </citation>
    <scope>NUCLEOTIDE SEQUENCE</scope>
    <source>
        <tissue evidence="21">Salivary glands</tissue>
    </source>
</reference>
<comment type="catalytic activity">
    <reaction evidence="13">
        <text>oxidized [electron-transfer flavoprotein] + hexadecanoyl-CoA + H(+) = (2E)-hexadecenoyl-CoA + reduced [electron-transfer flavoprotein]</text>
        <dbReference type="Rhea" id="RHEA:43448"/>
        <dbReference type="Rhea" id="RHEA-COMP:10685"/>
        <dbReference type="Rhea" id="RHEA-COMP:10686"/>
        <dbReference type="ChEBI" id="CHEBI:15378"/>
        <dbReference type="ChEBI" id="CHEBI:57379"/>
        <dbReference type="ChEBI" id="CHEBI:57692"/>
        <dbReference type="ChEBI" id="CHEBI:58307"/>
        <dbReference type="ChEBI" id="CHEBI:61526"/>
    </reaction>
    <physiologicalReaction direction="left-to-right" evidence="13">
        <dbReference type="Rhea" id="RHEA:43449"/>
    </physiologicalReaction>
</comment>
<organism evidence="21">
    <name type="scientific">Rhipicephalus appendiculatus</name>
    <name type="common">Brown ear tick</name>
    <dbReference type="NCBI Taxonomy" id="34631"/>
    <lineage>
        <taxon>Eukaryota</taxon>
        <taxon>Metazoa</taxon>
        <taxon>Ecdysozoa</taxon>
        <taxon>Arthropoda</taxon>
        <taxon>Chelicerata</taxon>
        <taxon>Arachnida</taxon>
        <taxon>Acari</taxon>
        <taxon>Parasitiformes</taxon>
        <taxon>Ixodida</taxon>
        <taxon>Ixodoidea</taxon>
        <taxon>Ixodidae</taxon>
        <taxon>Rhipicephalinae</taxon>
        <taxon>Rhipicephalus</taxon>
        <taxon>Rhipicephalus</taxon>
    </lineage>
</organism>
<dbReference type="InterPro" id="IPR049448">
    <property type="entry name" value="ACAD9/ACADV-like_C"/>
</dbReference>
<comment type="cofactor">
    <cofactor evidence="1">
        <name>FAD</name>
        <dbReference type="ChEBI" id="CHEBI:57692"/>
    </cofactor>
</comment>
<proteinExistence type="inferred from homology"/>
<keyword evidence="8" id="KW-0809">Transit peptide</keyword>
<evidence type="ECO:0000256" key="16">
    <source>
        <dbReference type="ARBA" id="ARBA00049224"/>
    </source>
</evidence>
<dbReference type="Pfam" id="PF21343">
    <property type="entry name" value="ACAD9-ACADV_C"/>
    <property type="match status" value="1"/>
</dbReference>
<dbReference type="FunFam" id="2.40.110.10:FF:000006">
    <property type="entry name" value="very long-chain specific acyl-CoA dehydrogenase, mitochondrial"/>
    <property type="match status" value="1"/>
</dbReference>
<dbReference type="SUPFAM" id="SSF47203">
    <property type="entry name" value="Acyl-CoA dehydrogenase C-terminal domain-like"/>
    <property type="match status" value="2"/>
</dbReference>
<keyword evidence="4" id="KW-0597">Phosphoprotein</keyword>
<comment type="catalytic activity">
    <reaction evidence="16">
        <text>octadecanoyl-CoA + oxidized [electron-transfer flavoprotein] + H(+) = (2E)-octadecenoyl-CoA + reduced [electron-transfer flavoprotein]</text>
        <dbReference type="Rhea" id="RHEA:47240"/>
        <dbReference type="Rhea" id="RHEA-COMP:10685"/>
        <dbReference type="Rhea" id="RHEA-COMP:10686"/>
        <dbReference type="ChEBI" id="CHEBI:15378"/>
        <dbReference type="ChEBI" id="CHEBI:57394"/>
        <dbReference type="ChEBI" id="CHEBI:57692"/>
        <dbReference type="ChEBI" id="CHEBI:58307"/>
        <dbReference type="ChEBI" id="CHEBI:71412"/>
    </reaction>
    <physiologicalReaction direction="left-to-right" evidence="16">
        <dbReference type="Rhea" id="RHEA:47241"/>
    </physiologicalReaction>
</comment>
<dbReference type="Pfam" id="PF02770">
    <property type="entry name" value="Acyl-CoA_dh_M"/>
    <property type="match status" value="1"/>
</dbReference>
<comment type="catalytic activity">
    <reaction evidence="14">
        <text>tetradecanoyl-CoA + oxidized [electron-transfer flavoprotein] + H(+) = (2E)-tetradecenoyl-CoA + reduced [electron-transfer flavoprotein]</text>
        <dbReference type="Rhea" id="RHEA:47316"/>
        <dbReference type="Rhea" id="RHEA-COMP:10685"/>
        <dbReference type="Rhea" id="RHEA-COMP:10686"/>
        <dbReference type="ChEBI" id="CHEBI:15378"/>
        <dbReference type="ChEBI" id="CHEBI:57385"/>
        <dbReference type="ChEBI" id="CHEBI:57692"/>
        <dbReference type="ChEBI" id="CHEBI:58307"/>
        <dbReference type="ChEBI" id="CHEBI:61405"/>
    </reaction>
    <physiologicalReaction direction="left-to-right" evidence="14">
        <dbReference type="Rhea" id="RHEA:47317"/>
    </physiologicalReaction>
</comment>
<dbReference type="InterPro" id="IPR013786">
    <property type="entry name" value="AcylCoA_DH/ox_N"/>
</dbReference>
<evidence type="ECO:0000259" key="19">
    <source>
        <dbReference type="Pfam" id="PF02771"/>
    </source>
</evidence>
<comment type="similarity">
    <text evidence="3">Belongs to the acyl-CoA dehydrogenase family.</text>
</comment>